<dbReference type="Proteomes" id="UP000192578">
    <property type="component" value="Unassembled WGS sequence"/>
</dbReference>
<dbReference type="InterPro" id="IPR001506">
    <property type="entry name" value="Peptidase_M12A"/>
</dbReference>
<evidence type="ECO:0000256" key="6">
    <source>
        <dbReference type="SAM" id="SignalP"/>
    </source>
</evidence>
<dbReference type="GO" id="GO:0046872">
    <property type="term" value="F:metal ion binding"/>
    <property type="evidence" value="ECO:0007669"/>
    <property type="project" value="UniProtKB-KW"/>
</dbReference>
<dbReference type="SUPFAM" id="SSF55486">
    <property type="entry name" value="Metalloproteases ('zincins'), catalytic domain"/>
    <property type="match status" value="1"/>
</dbReference>
<dbReference type="InterPro" id="IPR024079">
    <property type="entry name" value="MetalloPept_cat_dom_sf"/>
</dbReference>
<evidence type="ECO:0000313" key="9">
    <source>
        <dbReference type="Proteomes" id="UP000192578"/>
    </source>
</evidence>
<dbReference type="PANTHER" id="PTHR10127">
    <property type="entry name" value="DISCOIDIN, CUB, EGF, LAMININ , AND ZINC METALLOPROTEASE DOMAIN CONTAINING"/>
    <property type="match status" value="1"/>
</dbReference>
<evidence type="ECO:0000256" key="2">
    <source>
        <dbReference type="ARBA" id="ARBA00022723"/>
    </source>
</evidence>
<dbReference type="GO" id="GO:0006508">
    <property type="term" value="P:proteolysis"/>
    <property type="evidence" value="ECO:0007669"/>
    <property type="project" value="UniProtKB-KW"/>
</dbReference>
<evidence type="ECO:0000256" key="1">
    <source>
        <dbReference type="ARBA" id="ARBA00022670"/>
    </source>
</evidence>
<evidence type="ECO:0000256" key="4">
    <source>
        <dbReference type="ARBA" id="ARBA00022833"/>
    </source>
</evidence>
<dbReference type="PANTHER" id="PTHR10127:SF780">
    <property type="entry name" value="METALLOENDOPEPTIDASE"/>
    <property type="match status" value="1"/>
</dbReference>
<proteinExistence type="predicted"/>
<dbReference type="Pfam" id="PF01400">
    <property type="entry name" value="Astacin"/>
    <property type="match status" value="1"/>
</dbReference>
<keyword evidence="4" id="KW-0862">Zinc</keyword>
<evidence type="ECO:0000313" key="8">
    <source>
        <dbReference type="EMBL" id="OQV24993.1"/>
    </source>
</evidence>
<keyword evidence="5" id="KW-0482">Metalloprotease</keyword>
<reference evidence="9" key="1">
    <citation type="submission" date="2017-01" db="EMBL/GenBank/DDBJ databases">
        <title>Comparative genomics of anhydrobiosis in the tardigrade Hypsibius dujardini.</title>
        <authorList>
            <person name="Yoshida Y."/>
            <person name="Koutsovoulos G."/>
            <person name="Laetsch D."/>
            <person name="Stevens L."/>
            <person name="Kumar S."/>
            <person name="Horikawa D."/>
            <person name="Ishino K."/>
            <person name="Komine S."/>
            <person name="Tomita M."/>
            <person name="Blaxter M."/>
            <person name="Arakawa K."/>
        </authorList>
    </citation>
    <scope>NUCLEOTIDE SEQUENCE [LARGE SCALE GENOMIC DNA]</scope>
    <source>
        <strain evidence="9">Z151</strain>
    </source>
</reference>
<keyword evidence="9" id="KW-1185">Reference proteome</keyword>
<keyword evidence="2" id="KW-0479">Metal-binding</keyword>
<keyword evidence="1" id="KW-0645">Protease</keyword>
<feature type="signal peptide" evidence="6">
    <location>
        <begin position="1"/>
        <end position="24"/>
    </location>
</feature>
<protein>
    <recommendedName>
        <fullName evidence="7">Peptidase M12A domain-containing protein</fullName>
    </recommendedName>
</protein>
<evidence type="ECO:0000256" key="3">
    <source>
        <dbReference type="ARBA" id="ARBA00022801"/>
    </source>
</evidence>
<dbReference type="OrthoDB" id="291007at2759"/>
<organism evidence="8 9">
    <name type="scientific">Hypsibius exemplaris</name>
    <name type="common">Freshwater tardigrade</name>
    <dbReference type="NCBI Taxonomy" id="2072580"/>
    <lineage>
        <taxon>Eukaryota</taxon>
        <taxon>Metazoa</taxon>
        <taxon>Ecdysozoa</taxon>
        <taxon>Tardigrada</taxon>
        <taxon>Eutardigrada</taxon>
        <taxon>Parachela</taxon>
        <taxon>Hypsibioidea</taxon>
        <taxon>Hypsibiidae</taxon>
        <taxon>Hypsibius</taxon>
    </lineage>
</organism>
<feature type="domain" description="Peptidase M12A" evidence="7">
    <location>
        <begin position="41"/>
        <end position="236"/>
    </location>
</feature>
<name>A0A1W0XBV7_HYPEX</name>
<dbReference type="AlphaFoldDB" id="A0A1W0XBV7"/>
<dbReference type="Gene3D" id="3.40.390.10">
    <property type="entry name" value="Collagenase (Catalytic Domain)"/>
    <property type="match status" value="1"/>
</dbReference>
<dbReference type="EMBL" id="MTYJ01000004">
    <property type="protein sequence ID" value="OQV24993.1"/>
    <property type="molecule type" value="Genomic_DNA"/>
</dbReference>
<gene>
    <name evidence="8" type="ORF">BV898_01201</name>
</gene>
<dbReference type="GO" id="GO:0004222">
    <property type="term" value="F:metalloendopeptidase activity"/>
    <property type="evidence" value="ECO:0007669"/>
    <property type="project" value="InterPro"/>
</dbReference>
<accession>A0A1W0XBV7</accession>
<sequence length="288" mass="31365">MEAQQSLVLALTAIFFNFFQPTWGCVLNTDPTYVRWKQFGTNVIPFVFYSGDYTAAEQSLILQAMAQIKSDMGGCITWTQYTSPPTGGVNYVMISKAGGVGSQSCFTFPGMINLQQGKGQYMAIQGGVNGCLSNVRQVMRLLMSLLGQRFEHNKPNRDAYVNVNTGIATSVSTNYGVYNIYNPTLVLSNPADFDYNSVTLMDQVTFSNTGTPVVTGKTKAINNVGRLSLKDCQCLSFLYSCSVACQDVYSGGPLPTQFTRLSSTSTGTSTSASTTTTPFKFPFDLGRR</sequence>
<evidence type="ECO:0000256" key="5">
    <source>
        <dbReference type="ARBA" id="ARBA00023049"/>
    </source>
</evidence>
<comment type="caution">
    <text evidence="8">The sequence shown here is derived from an EMBL/GenBank/DDBJ whole genome shotgun (WGS) entry which is preliminary data.</text>
</comment>
<feature type="chain" id="PRO_5012822674" description="Peptidase M12A domain-containing protein" evidence="6">
    <location>
        <begin position="25"/>
        <end position="288"/>
    </location>
</feature>
<keyword evidence="3" id="KW-0378">Hydrolase</keyword>
<keyword evidence="6" id="KW-0732">Signal</keyword>
<evidence type="ECO:0000259" key="7">
    <source>
        <dbReference type="Pfam" id="PF01400"/>
    </source>
</evidence>